<dbReference type="PANTHER" id="PTHR44749">
    <property type="entry name" value="SUPPRESSOR OF RPS4-RLD 1"/>
    <property type="match status" value="1"/>
</dbReference>
<keyword evidence="2" id="KW-1185">Reference proteome</keyword>
<dbReference type="GO" id="GO:0045892">
    <property type="term" value="P:negative regulation of DNA-templated transcription"/>
    <property type="evidence" value="ECO:0007669"/>
    <property type="project" value="InterPro"/>
</dbReference>
<reference evidence="1 2" key="1">
    <citation type="journal article" date="2023" name="Life. Sci Alliance">
        <title>Evolutionary insights into 3D genome organization and epigenetic landscape of Vigna mungo.</title>
        <authorList>
            <person name="Junaid A."/>
            <person name="Singh B."/>
            <person name="Bhatia S."/>
        </authorList>
    </citation>
    <scope>NUCLEOTIDE SEQUENCE [LARGE SCALE GENOMIC DNA]</scope>
    <source>
        <strain evidence="1">Urdbean</strain>
    </source>
</reference>
<evidence type="ECO:0008006" key="3">
    <source>
        <dbReference type="Google" id="ProtNLM"/>
    </source>
</evidence>
<dbReference type="Proteomes" id="UP001374535">
    <property type="component" value="Chromosome 1"/>
</dbReference>
<proteinExistence type="predicted"/>
<dbReference type="SUPFAM" id="SSF48452">
    <property type="entry name" value="TPR-like"/>
    <property type="match status" value="1"/>
</dbReference>
<dbReference type="GO" id="GO:0003677">
    <property type="term" value="F:DNA binding"/>
    <property type="evidence" value="ECO:0007669"/>
    <property type="project" value="InterPro"/>
</dbReference>
<dbReference type="InterPro" id="IPR044650">
    <property type="entry name" value="SRFR1-like"/>
</dbReference>
<dbReference type="InterPro" id="IPR036093">
    <property type="entry name" value="NAC_dom_sf"/>
</dbReference>
<dbReference type="InterPro" id="IPR011990">
    <property type="entry name" value="TPR-like_helical_dom_sf"/>
</dbReference>
<organism evidence="1 2">
    <name type="scientific">Vigna mungo</name>
    <name type="common">Black gram</name>
    <name type="synonym">Phaseolus mungo</name>
    <dbReference type="NCBI Taxonomy" id="3915"/>
    <lineage>
        <taxon>Eukaryota</taxon>
        <taxon>Viridiplantae</taxon>
        <taxon>Streptophyta</taxon>
        <taxon>Embryophyta</taxon>
        <taxon>Tracheophyta</taxon>
        <taxon>Spermatophyta</taxon>
        <taxon>Magnoliopsida</taxon>
        <taxon>eudicotyledons</taxon>
        <taxon>Gunneridae</taxon>
        <taxon>Pentapetalae</taxon>
        <taxon>rosids</taxon>
        <taxon>fabids</taxon>
        <taxon>Fabales</taxon>
        <taxon>Fabaceae</taxon>
        <taxon>Papilionoideae</taxon>
        <taxon>50 kb inversion clade</taxon>
        <taxon>NPAAA clade</taxon>
        <taxon>indigoferoid/millettioid clade</taxon>
        <taxon>Phaseoleae</taxon>
        <taxon>Vigna</taxon>
    </lineage>
</organism>
<accession>A0AAQ3PCF0</accession>
<protein>
    <recommendedName>
        <fullName evidence="3">NAC domain-containing protein</fullName>
    </recommendedName>
</protein>
<dbReference type="EMBL" id="CP144700">
    <property type="protein sequence ID" value="WVZ26291.1"/>
    <property type="molecule type" value="Genomic_DNA"/>
</dbReference>
<dbReference type="AlphaFoldDB" id="A0AAQ3PCF0"/>
<dbReference type="SUPFAM" id="SSF101941">
    <property type="entry name" value="NAC domain"/>
    <property type="match status" value="1"/>
</dbReference>
<evidence type="ECO:0000313" key="2">
    <source>
        <dbReference type="Proteomes" id="UP001374535"/>
    </source>
</evidence>
<gene>
    <name evidence="1" type="ORF">V8G54_004835</name>
</gene>
<sequence>MVTEAHWTIFERLELFLSDSPARVLVDGDWGTYCGCCAVGRVLPVGLHYVTTSSPLVQPHFILIHCLASSPFSLESLSTIHIFFTDTQGLALSSIGEYKKAEDAHLKSLQIDRNFLEAWAHLTQASINLIVKDYDAALDLELDSMDKFVLQCLAFYQVAALTTIDMVIASFPFLPLAAERPLFSPSLPSTSSSSTVVQRRRLAPPSSPLDSSLLNPIQGTYGCFRLHPTDKELVVFYLNLKRKITGNLSQYDHIAVVDVYKLNPGTFPVRILPFFVVMKGLGMVLLQRDGPQVWKWLQDQPRHREGLLKDNWKGPSSGP</sequence>
<evidence type="ECO:0000313" key="1">
    <source>
        <dbReference type="EMBL" id="WVZ26291.1"/>
    </source>
</evidence>
<dbReference type="PANTHER" id="PTHR44749:SF1">
    <property type="entry name" value="TETRATRICOPEPTIDE-LIKE HELICAL DOMAIN-CONTAINING PROTEIN"/>
    <property type="match status" value="1"/>
</dbReference>
<name>A0AAQ3PCF0_VIGMU</name>